<protein>
    <submittedName>
        <fullName evidence="2">Uncharacterized protein</fullName>
    </submittedName>
</protein>
<gene>
    <name evidence="2" type="ORF">Abiwalacus_07210</name>
</gene>
<organism evidence="2 3">
    <name type="scientific">Akkermansia biwaensis</name>
    <dbReference type="NCBI Taxonomy" id="2946555"/>
    <lineage>
        <taxon>Bacteria</taxon>
        <taxon>Pseudomonadati</taxon>
        <taxon>Verrucomicrobiota</taxon>
        <taxon>Verrucomicrobiia</taxon>
        <taxon>Verrucomicrobiales</taxon>
        <taxon>Akkermansiaceae</taxon>
        <taxon>Akkermansia</taxon>
    </lineage>
</organism>
<dbReference type="EMBL" id="AP025943">
    <property type="protein sequence ID" value="BDL43147.1"/>
    <property type="molecule type" value="Genomic_DNA"/>
</dbReference>
<evidence type="ECO:0000313" key="2">
    <source>
        <dbReference type="EMBL" id="BDL43147.1"/>
    </source>
</evidence>
<feature type="region of interest" description="Disordered" evidence="1">
    <location>
        <begin position="26"/>
        <end position="55"/>
    </location>
</feature>
<dbReference type="Proteomes" id="UP001062263">
    <property type="component" value="Chromosome"/>
</dbReference>
<sequence>MPMIKIILFELTRLLLGYASDKVGEFIRNKQRSGPRPPSFYEEEEEDPWSQHPPR</sequence>
<accession>A0ABN6QFS7</accession>
<keyword evidence="3" id="KW-1185">Reference proteome</keyword>
<name>A0ABN6QFS7_9BACT</name>
<proteinExistence type="predicted"/>
<evidence type="ECO:0000313" key="3">
    <source>
        <dbReference type="Proteomes" id="UP001062263"/>
    </source>
</evidence>
<reference evidence="2" key="1">
    <citation type="submission" date="2022-06" db="EMBL/GenBank/DDBJ databases">
        <title>Akkermansia biwalacus sp. nov., an anaerobic mucin-degrading bacterium isolated from human intestine.</title>
        <authorList>
            <person name="Kobayashi Y."/>
            <person name="Inoue S."/>
            <person name="Kawahara T."/>
            <person name="Kohda N."/>
        </authorList>
    </citation>
    <scope>NUCLEOTIDE SEQUENCE</scope>
    <source>
        <strain evidence="2">WON2089</strain>
    </source>
</reference>
<evidence type="ECO:0000256" key="1">
    <source>
        <dbReference type="SAM" id="MobiDB-lite"/>
    </source>
</evidence>